<evidence type="ECO:0000313" key="1">
    <source>
        <dbReference type="EMBL" id="DAF88338.1"/>
    </source>
</evidence>
<name>A0A8S5U1N3_9CAUD</name>
<sequence length="169" mass="18959">MAKYVDPILKQIRDILEKDGPEILRGRYGYGDPVVINKSQLTRPMAFISFDNDYEIHDSAGGEIESNMAIVLCVVVDMTKDFNQGTDARSHLELVELVAARHDDMTLRKGSIIGALRANQDPGERVWIDAGEETTVEFDATPRDKGLFTAEAIVRFKVKHAQFRPDLLP</sequence>
<protein>
    <submittedName>
        <fullName evidence="1">Uncharacterized protein</fullName>
    </submittedName>
</protein>
<proteinExistence type="predicted"/>
<dbReference type="EMBL" id="BK015984">
    <property type="protein sequence ID" value="DAF88338.1"/>
    <property type="molecule type" value="Genomic_DNA"/>
</dbReference>
<accession>A0A8S5U1N3</accession>
<reference evidence="1" key="1">
    <citation type="journal article" date="2021" name="Proc. Natl. Acad. Sci. U.S.A.">
        <title>A Catalog of Tens of Thousands of Viruses from Human Metagenomes Reveals Hidden Associations with Chronic Diseases.</title>
        <authorList>
            <person name="Tisza M.J."/>
            <person name="Buck C.B."/>
        </authorList>
    </citation>
    <scope>NUCLEOTIDE SEQUENCE</scope>
    <source>
        <strain evidence="1">Ctu3o5</strain>
    </source>
</reference>
<organism evidence="1">
    <name type="scientific">Myoviridae sp. ctu3o5</name>
    <dbReference type="NCBI Taxonomy" id="2825198"/>
    <lineage>
        <taxon>Viruses</taxon>
        <taxon>Duplodnaviria</taxon>
        <taxon>Heunggongvirae</taxon>
        <taxon>Uroviricota</taxon>
        <taxon>Caudoviricetes</taxon>
    </lineage>
</organism>